<dbReference type="InterPro" id="IPR014043">
    <property type="entry name" value="Acyl_transferase_dom"/>
</dbReference>
<dbReference type="SMART" id="SM00822">
    <property type="entry name" value="PKS_KR"/>
    <property type="match status" value="1"/>
</dbReference>
<feature type="domain" description="Ketosynthase family 3 (KS3)" evidence="11">
    <location>
        <begin position="7"/>
        <end position="435"/>
    </location>
</feature>
<evidence type="ECO:0000259" key="11">
    <source>
        <dbReference type="PROSITE" id="PS52004"/>
    </source>
</evidence>
<keyword evidence="3" id="KW-0808">Transferase</keyword>
<dbReference type="PROSITE" id="PS01162">
    <property type="entry name" value="QOR_ZETA_CRYSTAL"/>
    <property type="match status" value="1"/>
</dbReference>
<dbReference type="GO" id="GO:0031177">
    <property type="term" value="F:phosphopantetheine binding"/>
    <property type="evidence" value="ECO:0007669"/>
    <property type="project" value="InterPro"/>
</dbReference>
<dbReference type="EMBL" id="WVTB01000016">
    <property type="protein sequence ID" value="KAF3809602.1"/>
    <property type="molecule type" value="Genomic_DNA"/>
</dbReference>
<dbReference type="Gene3D" id="3.30.70.3290">
    <property type="match status" value="1"/>
</dbReference>
<evidence type="ECO:0000256" key="3">
    <source>
        <dbReference type="ARBA" id="ARBA00022679"/>
    </source>
</evidence>
<evidence type="ECO:0000256" key="7">
    <source>
        <dbReference type="ARBA" id="ARBA00023315"/>
    </source>
</evidence>
<dbReference type="SUPFAM" id="SSF55048">
    <property type="entry name" value="Probable ACP-binding domain of malonyl-CoA ACP transacylase"/>
    <property type="match status" value="1"/>
</dbReference>
<dbReference type="InterPro" id="IPR018201">
    <property type="entry name" value="Ketoacyl_synth_AS"/>
</dbReference>
<dbReference type="SMART" id="SM00823">
    <property type="entry name" value="PKS_PP"/>
    <property type="match status" value="1"/>
</dbReference>
<keyword evidence="2" id="KW-0597">Phosphoprotein</keyword>
<dbReference type="Gene3D" id="3.40.50.720">
    <property type="entry name" value="NAD(P)-binding Rossmann-like Domain"/>
    <property type="match status" value="2"/>
</dbReference>
<dbReference type="InterPro" id="IPR042104">
    <property type="entry name" value="PKS_dehydratase_sf"/>
</dbReference>
<dbReference type="Pfam" id="PF02801">
    <property type="entry name" value="Ketoacyl-synt_C"/>
    <property type="match status" value="1"/>
</dbReference>
<dbReference type="Pfam" id="PF08242">
    <property type="entry name" value="Methyltransf_12"/>
    <property type="match status" value="1"/>
</dbReference>
<dbReference type="InterPro" id="IPR013968">
    <property type="entry name" value="PKS_KR"/>
</dbReference>
<dbReference type="PROSITE" id="PS50075">
    <property type="entry name" value="CARRIER"/>
    <property type="match status" value="1"/>
</dbReference>
<name>A0A8H4CTC3_COLGL</name>
<dbReference type="SUPFAM" id="SSF51735">
    <property type="entry name" value="NAD(P)-binding Rossmann-fold domains"/>
    <property type="match status" value="3"/>
</dbReference>
<dbReference type="InterPro" id="IPR020843">
    <property type="entry name" value="ER"/>
</dbReference>
<feature type="compositionally biased region" description="Low complexity" evidence="9">
    <location>
        <begin position="466"/>
        <end position="501"/>
    </location>
</feature>
<dbReference type="InterPro" id="IPR013149">
    <property type="entry name" value="ADH-like_C"/>
</dbReference>
<dbReference type="Gene3D" id="3.40.47.10">
    <property type="match status" value="1"/>
</dbReference>
<dbReference type="InterPro" id="IPR016036">
    <property type="entry name" value="Malonyl_transacylase_ACP-bd"/>
</dbReference>
<dbReference type="Pfam" id="PF21089">
    <property type="entry name" value="PKS_DH_N"/>
    <property type="match status" value="1"/>
</dbReference>
<evidence type="ECO:0000256" key="1">
    <source>
        <dbReference type="ARBA" id="ARBA00022450"/>
    </source>
</evidence>
<dbReference type="CDD" id="cd05274">
    <property type="entry name" value="KR_FAS_SDR_x"/>
    <property type="match status" value="1"/>
</dbReference>
<dbReference type="InterPro" id="IPR049551">
    <property type="entry name" value="PKS_DH_C"/>
</dbReference>
<keyword evidence="5" id="KW-0560">Oxidoreductase</keyword>
<feature type="active site" description="Proton acceptor; for dehydratase activity" evidence="8">
    <location>
        <position position="1039"/>
    </location>
</feature>
<dbReference type="InterPro" id="IPR016035">
    <property type="entry name" value="Acyl_Trfase/lysoPLipase"/>
</dbReference>
<feature type="region of interest" description="N-terminal hotdog fold" evidence="8">
    <location>
        <begin position="1007"/>
        <end position="1145"/>
    </location>
</feature>
<reference evidence="13" key="2">
    <citation type="submission" date="2020-03" db="EMBL/GenBank/DDBJ databases">
        <authorList>
            <person name="Fu F.-F."/>
            <person name="Chen J."/>
        </authorList>
    </citation>
    <scope>NUCLEOTIDE SEQUENCE</scope>
    <source>
        <strain evidence="13">Lc1</strain>
    </source>
</reference>
<feature type="active site" description="Proton donor; for dehydratase activity" evidence="8">
    <location>
        <position position="1225"/>
    </location>
</feature>
<dbReference type="InterPro" id="IPR020841">
    <property type="entry name" value="PKS_Beta-ketoAc_synthase_dom"/>
</dbReference>
<dbReference type="InterPro" id="IPR036736">
    <property type="entry name" value="ACP-like_sf"/>
</dbReference>
<evidence type="ECO:0000256" key="9">
    <source>
        <dbReference type="SAM" id="MobiDB-lite"/>
    </source>
</evidence>
<dbReference type="SUPFAM" id="SSF52151">
    <property type="entry name" value="FabD/lysophospholipase-like"/>
    <property type="match status" value="1"/>
</dbReference>
<keyword evidence="1" id="KW-0596">Phosphopantetheine</keyword>
<dbReference type="InterPro" id="IPR020807">
    <property type="entry name" value="PKS_DH"/>
</dbReference>
<evidence type="ECO:0000256" key="8">
    <source>
        <dbReference type="PROSITE-ProRule" id="PRU01363"/>
    </source>
</evidence>
<dbReference type="InterPro" id="IPR057326">
    <property type="entry name" value="KR_dom"/>
</dbReference>
<dbReference type="Gene3D" id="3.90.180.10">
    <property type="entry name" value="Medium-chain alcohol dehydrogenases, catalytic domain"/>
    <property type="match status" value="1"/>
</dbReference>
<dbReference type="InterPro" id="IPR013217">
    <property type="entry name" value="Methyltransf_12"/>
</dbReference>
<proteinExistence type="predicted"/>
<dbReference type="GO" id="GO:0008168">
    <property type="term" value="F:methyltransferase activity"/>
    <property type="evidence" value="ECO:0007669"/>
    <property type="project" value="UniProtKB-KW"/>
</dbReference>
<evidence type="ECO:0000256" key="4">
    <source>
        <dbReference type="ARBA" id="ARBA00022857"/>
    </source>
</evidence>
<dbReference type="SUPFAM" id="SSF47336">
    <property type="entry name" value="ACP-like"/>
    <property type="match status" value="1"/>
</dbReference>
<dbReference type="InterPro" id="IPR016039">
    <property type="entry name" value="Thiolase-like"/>
</dbReference>
<dbReference type="GO" id="GO:0004315">
    <property type="term" value="F:3-oxoacyl-[acyl-carrier-protein] synthase activity"/>
    <property type="evidence" value="ECO:0007669"/>
    <property type="project" value="InterPro"/>
</dbReference>
<dbReference type="InterPro" id="IPR011032">
    <property type="entry name" value="GroES-like_sf"/>
</dbReference>
<dbReference type="Gene3D" id="3.40.50.150">
    <property type="entry name" value="Vaccinia Virus protein VP39"/>
    <property type="match status" value="1"/>
</dbReference>
<dbReference type="SUPFAM" id="SSF53335">
    <property type="entry name" value="S-adenosyl-L-methionine-dependent methyltransferases"/>
    <property type="match status" value="1"/>
</dbReference>
<dbReference type="Gene3D" id="1.10.1200.10">
    <property type="entry name" value="ACP-like"/>
    <property type="match status" value="1"/>
</dbReference>
<dbReference type="Pfam" id="PF00107">
    <property type="entry name" value="ADH_zinc_N"/>
    <property type="match status" value="1"/>
</dbReference>
<dbReference type="SMART" id="SM00829">
    <property type="entry name" value="PKS_ER"/>
    <property type="match status" value="1"/>
</dbReference>
<evidence type="ECO:0000256" key="2">
    <source>
        <dbReference type="ARBA" id="ARBA00022553"/>
    </source>
</evidence>
<dbReference type="InterPro" id="IPR001227">
    <property type="entry name" value="Ac_transferase_dom_sf"/>
</dbReference>
<dbReference type="Pfam" id="PF00109">
    <property type="entry name" value="ketoacyl-synt"/>
    <property type="match status" value="1"/>
</dbReference>
<dbReference type="SUPFAM" id="SSF50129">
    <property type="entry name" value="GroES-like"/>
    <property type="match status" value="1"/>
</dbReference>
<dbReference type="InterPro" id="IPR014031">
    <property type="entry name" value="Ketoacyl_synth_C"/>
</dbReference>
<keyword evidence="6" id="KW-0511">Multifunctional enzyme</keyword>
<dbReference type="SMART" id="SM00826">
    <property type="entry name" value="PKS_DH"/>
    <property type="match status" value="1"/>
</dbReference>
<evidence type="ECO:0000313" key="14">
    <source>
        <dbReference type="Proteomes" id="UP000613401"/>
    </source>
</evidence>
<accession>A0A8H4CTC3</accession>
<feature type="region of interest" description="C-terminal hotdog fold" evidence="8">
    <location>
        <begin position="1159"/>
        <end position="1314"/>
    </location>
</feature>
<dbReference type="PANTHER" id="PTHR43775">
    <property type="entry name" value="FATTY ACID SYNTHASE"/>
    <property type="match status" value="1"/>
</dbReference>
<dbReference type="GO" id="GO:0006633">
    <property type="term" value="P:fatty acid biosynthetic process"/>
    <property type="evidence" value="ECO:0007669"/>
    <property type="project" value="InterPro"/>
</dbReference>
<keyword evidence="4" id="KW-0521">NADP</keyword>
<dbReference type="InterPro" id="IPR002364">
    <property type="entry name" value="Quin_OxRdtase/zeta-crystal_CS"/>
</dbReference>
<dbReference type="InterPro" id="IPR050091">
    <property type="entry name" value="PKS_NRPS_Biosynth_Enz"/>
</dbReference>
<dbReference type="InterPro" id="IPR020806">
    <property type="entry name" value="PKS_PP-bd"/>
</dbReference>
<dbReference type="Gene3D" id="3.40.366.10">
    <property type="entry name" value="Malonyl-Coenzyme A Acyl Carrier Protein, domain 2"/>
    <property type="match status" value="1"/>
</dbReference>
<keyword evidence="7" id="KW-0012">Acyltransferase</keyword>
<organism evidence="13 14">
    <name type="scientific">Colletotrichum gloeosporioides</name>
    <name type="common">Anthracnose fungus</name>
    <name type="synonym">Glomerella cingulata</name>
    <dbReference type="NCBI Taxonomy" id="474922"/>
    <lineage>
        <taxon>Eukaryota</taxon>
        <taxon>Fungi</taxon>
        <taxon>Dikarya</taxon>
        <taxon>Ascomycota</taxon>
        <taxon>Pezizomycotina</taxon>
        <taxon>Sordariomycetes</taxon>
        <taxon>Hypocreomycetidae</taxon>
        <taxon>Glomerellales</taxon>
        <taxon>Glomerellaceae</taxon>
        <taxon>Colletotrichum</taxon>
        <taxon>Colletotrichum gloeosporioides species complex</taxon>
    </lineage>
</organism>
<evidence type="ECO:0000259" key="10">
    <source>
        <dbReference type="PROSITE" id="PS50075"/>
    </source>
</evidence>
<dbReference type="Proteomes" id="UP000613401">
    <property type="component" value="Unassembled WGS sequence"/>
</dbReference>
<dbReference type="InterPro" id="IPR036291">
    <property type="entry name" value="NAD(P)-bd_dom_sf"/>
</dbReference>
<dbReference type="SUPFAM" id="SSF53901">
    <property type="entry name" value="Thiolase-like"/>
    <property type="match status" value="1"/>
</dbReference>
<evidence type="ECO:0000313" key="13">
    <source>
        <dbReference type="EMBL" id="KAF3809602.1"/>
    </source>
</evidence>
<keyword evidence="14" id="KW-1185">Reference proteome</keyword>
<dbReference type="RefSeq" id="XP_045268761.1">
    <property type="nucleotide sequence ID" value="XM_045412755.1"/>
</dbReference>
<dbReference type="GO" id="GO:0044550">
    <property type="term" value="P:secondary metabolite biosynthetic process"/>
    <property type="evidence" value="ECO:0007669"/>
    <property type="project" value="TreeGrafter"/>
</dbReference>
<dbReference type="InterPro" id="IPR014030">
    <property type="entry name" value="Ketoacyl_synth_N"/>
</dbReference>
<dbReference type="InterPro" id="IPR029063">
    <property type="entry name" value="SAM-dependent_MTases_sf"/>
</dbReference>
<reference evidence="13" key="1">
    <citation type="journal article" date="2020" name="Phytopathology">
        <title>Genome sequence and comparative analysis of Colletotrichum gloeosporioides isolated from Liriodendron leaves.</title>
        <authorList>
            <person name="Fu F.F."/>
            <person name="Hao Z."/>
            <person name="Wang P."/>
            <person name="Lu Y."/>
            <person name="Xue L.J."/>
            <person name="Wei G."/>
            <person name="Tian Y."/>
            <person name="Baishi H."/>
            <person name="Xu H."/>
            <person name="Shi J."/>
            <person name="Cheng T."/>
            <person name="Wang G."/>
            <person name="Yi Y."/>
            <person name="Chen J."/>
        </authorList>
    </citation>
    <scope>NUCLEOTIDE SEQUENCE</scope>
    <source>
        <strain evidence="13">Lc1</strain>
    </source>
</reference>
<feature type="domain" description="PKS/mFAS DH" evidence="12">
    <location>
        <begin position="1007"/>
        <end position="1314"/>
    </location>
</feature>
<dbReference type="InterPro" id="IPR049552">
    <property type="entry name" value="PKS_DH_N"/>
</dbReference>
<dbReference type="PANTHER" id="PTHR43775:SF50">
    <property type="entry name" value="HIGHLY REDUCING POLYKETIDE SYNTHASE SRDA"/>
    <property type="match status" value="1"/>
</dbReference>
<dbReference type="PROSITE" id="PS00606">
    <property type="entry name" value="KS3_1"/>
    <property type="match status" value="1"/>
</dbReference>
<dbReference type="CDD" id="cd02440">
    <property type="entry name" value="AdoMet_MTases"/>
    <property type="match status" value="1"/>
</dbReference>
<dbReference type="CDD" id="cd05195">
    <property type="entry name" value="enoyl_red"/>
    <property type="match status" value="1"/>
</dbReference>
<dbReference type="SMART" id="SM00825">
    <property type="entry name" value="PKS_KS"/>
    <property type="match status" value="1"/>
</dbReference>
<sequence>MSETRQPEPVAIVGMGCRWAGGIRDTSGLWEFLINKRSGYQDWAEPRFSAKGFYHPNPERPGTTAAKGGYVVTDDPRLFDPAFFGISGLEAETMDPSQRKLLEVIYEAFESAGDTWESVNGTRTGVYVADISYDNAYAQTRDWEYARPHATTGVCHNILSNRINYIFNLLGPSVTLDSACTSALYALHFAIQAIRDGDCDSAIVATANWIMDPAMQIAMDKLGALSGTSMSHAFDASADGYARGEGFAAIYLKKPDTAIRDGSPIRALVRGSAIGANGRSSGITHPSGVAQEGIIRKAYVNAGNLPPSETIFLECHGTGTRVGDPLEVEAAGKVFGPGRSDAEEDRLLIGSVKTNLGHTEGAAALAGIFKAVLALEEGVIPPSIGVKTLNPRIDFDKAKAKVVTEVIPWPEGKLRRASVTSAGFGGSIGHCIIDHVNIVYPDYVKPGIRSKVVANGNGVTNGSVKNGISNGTSNGNSHANGHNGHNGHNGLNGANGTNGTSDVGENGVGNGSHETPSLHSPILSKPKATRKADADTRQLVLLPFSAQNETSLNANIAALSSVANRHSLADIAYTLSARRSKLGQRTFRIVDKNVVTAGLQATALKFSSNPSETPRLGFVFTGQGAQWHAMGAQLFEYAAFRVAIEHLDHVITSLPGGSPSWTLVNILSGHSDADRVNSPDVSQPICTAVQIGLVDLLASWGVRPYGVVGHSSGEMAAAYAAGYITAAEAITIAYYRGVAVSRNKSKGAMLAVGVGHDEAAEYLKGLEHDVKIAAINSPGSVTLSGEQEAVQQLAATLTEKNVFNRLLKTGGNAYHSHHMAALGSQYQDLLEGGMKHLETIKLRENQHRYAPVPWTSSVTPNKMADADSSYWRANLESPVRFSEAVTKLLELEGLEIGALVEIGPHPALKSPLDQIAKSIGKKIPHVGSLKRGEDGRVSMLQLAGSLFGLNAEIDLVAVNSIDDHEPGTLSHGVMAKDLPPYQYTYGPVSYYEGRASKEFRLRSVPRHDLIGSKVSGNAKLRPQFRNVLRLKDLPWLEHHRLLPDVVFPAAGYMAMAMVASSQIHEESADALPIAGHSLRNVDIKTALKIPEDQPGIEVMLSLELPDQATAREPTWASFSVSSVARDSNQWTEHCTGQVRTDIAEAVSPDEMSISSTDESRAVDSRAWYKTFSSIGLGYGPAFQALSEMRAAPDKGLVSAKLGLKTTSGTVKGGESTYPIHPASLDAMIQLGLVACHGGQTDRATTAFVPTHVSELHVRAGKDLHDSDWGTAIAHGEFRGLRSAYIQLQLQSPAGGLMIDVKNLRCTSYALQDRSSDAEQAKAFSSPFTRMVYKPDFRALSNRQARALFPPPAENAALVPLLDRLETLAALVAIDVYEIHIAGSKAVSDTSAPVSHYISWIKRLVDGSQADTITKAKNLSPLQRQEALKDAYQKTGDAIEAQALRRLHDNLVDMVQNRRTGDEILAEGGLLADFYDKSLFLTGAQPQLTSLFDLISHTNPNLRILELKGGKGDTARVVLAALSSTKGLKRYQDYTVTDISDAALQQARSQLADHGSVEFSLLDMEQDPLEQGYESAAYDLIVASQAVHTASSVTKALGNIRKLLRPGGKLVLVEATESRNSAWVGLIGGAQAGFWHAVPDGRSDGPFLSNAEWDTALRASGFSGGEIVLDDYTRPSTHSTVILSTLVEPVPAKLNAGPQVIQLLHGDEGVTPLLKRLASTLERRGLLVKTTPIDAAITDIPNNARVVASLTGKNLLLDADQQRLDIFKYLAHHTSTMVWLTSSGMAQGRSPDGAVVNGLLRTISTEAPTARFFSVDVDADNFNISDEDELEELVRVLADYEQTLQQPSNPDSFEDREFDWHSGRLWVSRLTPEPELDGYSDVFVIPATRGTKMLPFDGQGPVRAGFETPGILTSLYFRPDTELRRQPLARDWIEVKVAAVGLNWKDLVLCTGRFDGNNLSSEYSGVVTAAGADSGFITGDRVYGLGKGHFGNYARVPARLAQKAASGDDLTDLATLPVVYMTAVYAFEHLTRLRQGQKVLIQSASGGVGLGAIQLARAKGADVFAMAGSKDKIRFLIETVGLKPSHVFKARDSAELERAISATDNRGFDIVVSTAQGDWLYETTKALAPLGHLIDIGRLDVNNARAIGLELFQKGASFSSFDLGHVVETAPELGGDLMGSVDEHLRAGRITAVRPLAPWDISQLDQALNNFSKGTHTGKLVVTFQNPTAPVRMIPAYPSVSFDPEASYVITGGLSGLGRSIIRWMADRGARDIVVLSRRGAAVPEAQTLIDSLAKRGVRIRPLACDLSQPVQVADAITQTSAERLLKGIVHCAVSYQDISFERLSLDGWRDGLAAKVLGTRNLHEATKNLPLDFFVMTTSILSVLSFATQSAYTASNNFQDQFARYRRRLGLPATAAQFGLVNDVGHLSTDNTTLELMARNKVLTLPESHFLRLLEPAFLPHEDVASDPLAAATYVTYMDPAHMAAKEQQDGEAGIRSAAPPRWWSDGRVSHVMRGFYDALRHGRDKTAGGSAGNAEDGRSATAQTRRKFDEAVGATVAAAPGTTERGELREKALEFVMASISGTVATMLLLDESAINAARAVSEHGVDSLIATELRSWFHIALGSKISMVDLLDPRTSINALAAKVVDAAIEGEGK</sequence>
<dbReference type="InterPro" id="IPR009081">
    <property type="entry name" value="PP-bd_ACP"/>
</dbReference>
<evidence type="ECO:0000259" key="12">
    <source>
        <dbReference type="PROSITE" id="PS52019"/>
    </source>
</evidence>
<dbReference type="PROSITE" id="PS52004">
    <property type="entry name" value="KS3_2"/>
    <property type="match status" value="1"/>
</dbReference>
<evidence type="ECO:0000256" key="5">
    <source>
        <dbReference type="ARBA" id="ARBA00023002"/>
    </source>
</evidence>
<dbReference type="Gene3D" id="3.10.129.110">
    <property type="entry name" value="Polyketide synthase dehydratase"/>
    <property type="match status" value="1"/>
</dbReference>
<dbReference type="PROSITE" id="PS52019">
    <property type="entry name" value="PKS_MFAS_DH"/>
    <property type="match status" value="1"/>
</dbReference>
<gene>
    <name evidence="13" type="ORF">GCG54_00012888</name>
</gene>
<protein>
    <submittedName>
        <fullName evidence="13">Prosolanapyrone synthase</fullName>
    </submittedName>
</protein>
<dbReference type="CDD" id="cd00833">
    <property type="entry name" value="PKS"/>
    <property type="match status" value="1"/>
</dbReference>
<feature type="region of interest" description="Disordered" evidence="9">
    <location>
        <begin position="2525"/>
        <end position="2546"/>
    </location>
</feature>
<dbReference type="SMART" id="SM00827">
    <property type="entry name" value="PKS_AT"/>
    <property type="match status" value="1"/>
</dbReference>
<dbReference type="Pfam" id="PF08659">
    <property type="entry name" value="KR"/>
    <property type="match status" value="1"/>
</dbReference>
<dbReference type="GO" id="GO:0004312">
    <property type="term" value="F:fatty acid synthase activity"/>
    <property type="evidence" value="ECO:0007669"/>
    <property type="project" value="TreeGrafter"/>
</dbReference>
<feature type="region of interest" description="Disordered" evidence="9">
    <location>
        <begin position="459"/>
        <end position="530"/>
    </location>
</feature>
<feature type="domain" description="Carrier" evidence="10">
    <location>
        <begin position="2572"/>
        <end position="2650"/>
    </location>
</feature>
<dbReference type="GO" id="GO:0032259">
    <property type="term" value="P:methylation"/>
    <property type="evidence" value="ECO:0007669"/>
    <property type="project" value="UniProtKB-KW"/>
</dbReference>
<dbReference type="GO" id="GO:0016491">
    <property type="term" value="F:oxidoreductase activity"/>
    <property type="evidence" value="ECO:0007669"/>
    <property type="project" value="UniProtKB-KW"/>
</dbReference>
<dbReference type="GO" id="GO:0008270">
    <property type="term" value="F:zinc ion binding"/>
    <property type="evidence" value="ECO:0007669"/>
    <property type="project" value="InterPro"/>
</dbReference>
<dbReference type="Pfam" id="PF00698">
    <property type="entry name" value="Acyl_transf_1"/>
    <property type="match status" value="1"/>
</dbReference>
<dbReference type="Pfam" id="PF14765">
    <property type="entry name" value="PS-DH"/>
    <property type="match status" value="1"/>
</dbReference>
<dbReference type="Pfam" id="PF00550">
    <property type="entry name" value="PP-binding"/>
    <property type="match status" value="1"/>
</dbReference>
<comment type="caution">
    <text evidence="13">The sequence shown here is derived from an EMBL/GenBank/DDBJ whole genome shotgun (WGS) entry which is preliminary data.</text>
</comment>
<evidence type="ECO:0000256" key="6">
    <source>
        <dbReference type="ARBA" id="ARBA00023268"/>
    </source>
</evidence>
<dbReference type="GeneID" id="69020006"/>
<dbReference type="InterPro" id="IPR049900">
    <property type="entry name" value="PKS_mFAS_DH"/>
</dbReference>